<dbReference type="Gene3D" id="3.10.105.10">
    <property type="entry name" value="Dipeptide-binding Protein, Domain 3"/>
    <property type="match status" value="1"/>
</dbReference>
<evidence type="ECO:0000313" key="7">
    <source>
        <dbReference type="EMBL" id="ACQ78429.1"/>
    </source>
</evidence>
<keyword evidence="4" id="KW-0732">Signal</keyword>
<evidence type="ECO:0000256" key="5">
    <source>
        <dbReference type="SAM" id="MobiDB-lite"/>
    </source>
</evidence>
<reference evidence="7 8" key="1">
    <citation type="journal article" date="2009" name="Stand. Genomic Sci.">
        <title>Complete genome sequence of Beutenbergia cavernae type strain (HKI 0122).</title>
        <authorList>
            <person name="Land M."/>
            <person name="Pukall R."/>
            <person name="Abt B."/>
            <person name="Goker M."/>
            <person name="Rohde M."/>
            <person name="Glavina Del Rio T."/>
            <person name="Tice H."/>
            <person name="Copeland A."/>
            <person name="Cheng J.F."/>
            <person name="Lucas S."/>
            <person name="Chen F."/>
            <person name="Nolan M."/>
            <person name="Bruce D."/>
            <person name="Goodwin L."/>
            <person name="Pitluck S."/>
            <person name="Ivanova N."/>
            <person name="Mavromatis K."/>
            <person name="Ovchinnikova G."/>
            <person name="Pati A."/>
            <person name="Chen A."/>
            <person name="Palaniappan K."/>
            <person name="Hauser L."/>
            <person name="Chang Y.J."/>
            <person name="Jefferies C.C."/>
            <person name="Saunders E."/>
            <person name="Brettin T."/>
            <person name="Detter J.C."/>
            <person name="Han C."/>
            <person name="Chain P."/>
            <person name="Bristow J."/>
            <person name="Eisen J.A."/>
            <person name="Markowitz V."/>
            <person name="Hugenholtz P."/>
            <person name="Kyrpides N.C."/>
            <person name="Klenk H.P."/>
            <person name="Lapidus A."/>
        </authorList>
    </citation>
    <scope>NUCLEOTIDE SEQUENCE [LARGE SCALE GENOMIC DNA]</scope>
    <source>
        <strain evidence="8">ATCC BAA-8 / DSM 12333 / NBRC 16432</strain>
    </source>
</reference>
<name>C5BVI9_BEUC1</name>
<proteinExistence type="inferred from homology"/>
<feature type="domain" description="Solute-binding protein family 5" evidence="6">
    <location>
        <begin position="100"/>
        <end position="463"/>
    </location>
</feature>
<dbReference type="InterPro" id="IPR030678">
    <property type="entry name" value="Peptide/Ni-bd"/>
</dbReference>
<evidence type="ECO:0000256" key="1">
    <source>
        <dbReference type="ARBA" id="ARBA00004196"/>
    </source>
</evidence>
<dbReference type="SUPFAM" id="SSF53850">
    <property type="entry name" value="Periplasmic binding protein-like II"/>
    <property type="match status" value="1"/>
</dbReference>
<dbReference type="GO" id="GO:0043190">
    <property type="term" value="C:ATP-binding cassette (ABC) transporter complex"/>
    <property type="evidence" value="ECO:0007669"/>
    <property type="project" value="InterPro"/>
</dbReference>
<dbReference type="Pfam" id="PF00496">
    <property type="entry name" value="SBP_bac_5"/>
    <property type="match status" value="1"/>
</dbReference>
<dbReference type="GO" id="GO:0030313">
    <property type="term" value="C:cell envelope"/>
    <property type="evidence" value="ECO:0007669"/>
    <property type="project" value="UniProtKB-SubCell"/>
</dbReference>
<evidence type="ECO:0000256" key="2">
    <source>
        <dbReference type="ARBA" id="ARBA00005695"/>
    </source>
</evidence>
<dbReference type="GO" id="GO:1904680">
    <property type="term" value="F:peptide transmembrane transporter activity"/>
    <property type="evidence" value="ECO:0007669"/>
    <property type="project" value="TreeGrafter"/>
</dbReference>
<keyword evidence="3" id="KW-0813">Transport</keyword>
<evidence type="ECO:0000256" key="4">
    <source>
        <dbReference type="ARBA" id="ARBA00022729"/>
    </source>
</evidence>
<dbReference type="InterPro" id="IPR000914">
    <property type="entry name" value="SBP_5_dom"/>
</dbReference>
<accession>C5BVI9</accession>
<dbReference type="Proteomes" id="UP000007962">
    <property type="component" value="Chromosome"/>
</dbReference>
<evidence type="ECO:0000313" key="8">
    <source>
        <dbReference type="Proteomes" id="UP000007962"/>
    </source>
</evidence>
<evidence type="ECO:0000259" key="6">
    <source>
        <dbReference type="Pfam" id="PF00496"/>
    </source>
</evidence>
<dbReference type="GO" id="GO:0042597">
    <property type="term" value="C:periplasmic space"/>
    <property type="evidence" value="ECO:0007669"/>
    <property type="project" value="UniProtKB-ARBA"/>
</dbReference>
<gene>
    <name evidence="7" type="ordered locus">Bcav_0164</name>
</gene>
<dbReference type="OrthoDB" id="5243526at2"/>
<keyword evidence="8" id="KW-1185">Reference proteome</keyword>
<dbReference type="InterPro" id="IPR039424">
    <property type="entry name" value="SBP_5"/>
</dbReference>
<dbReference type="PROSITE" id="PS51257">
    <property type="entry name" value="PROKAR_LIPOPROTEIN"/>
    <property type="match status" value="1"/>
</dbReference>
<dbReference type="PANTHER" id="PTHR30290:SF10">
    <property type="entry name" value="PERIPLASMIC OLIGOPEPTIDE-BINDING PROTEIN-RELATED"/>
    <property type="match status" value="1"/>
</dbReference>
<dbReference type="PIRSF" id="PIRSF002741">
    <property type="entry name" value="MppA"/>
    <property type="match status" value="1"/>
</dbReference>
<dbReference type="Gene3D" id="3.40.190.10">
    <property type="entry name" value="Periplasmic binding protein-like II"/>
    <property type="match status" value="1"/>
</dbReference>
<organism evidence="7 8">
    <name type="scientific">Beutenbergia cavernae (strain ATCC BAA-8 / DSM 12333 / CCUG 43141 / JCM 11478 / NBRC 16432 / NCIMB 13614 / HKI 0122)</name>
    <dbReference type="NCBI Taxonomy" id="471853"/>
    <lineage>
        <taxon>Bacteria</taxon>
        <taxon>Bacillati</taxon>
        <taxon>Actinomycetota</taxon>
        <taxon>Actinomycetes</taxon>
        <taxon>Micrococcales</taxon>
        <taxon>Beutenbergiaceae</taxon>
        <taxon>Beutenbergia</taxon>
    </lineage>
</organism>
<dbReference type="eggNOG" id="COG0747">
    <property type="taxonomic scope" value="Bacteria"/>
</dbReference>
<dbReference type="AlphaFoldDB" id="C5BVI9"/>
<protein>
    <submittedName>
        <fullName evidence="7">Extracellular solute-binding protein family 5</fullName>
    </submittedName>
</protein>
<comment type="subcellular location">
    <subcellularLocation>
        <location evidence="1">Cell envelope</location>
    </subcellularLocation>
</comment>
<feature type="region of interest" description="Disordered" evidence="5">
    <location>
        <begin position="36"/>
        <end position="56"/>
    </location>
</feature>
<dbReference type="STRING" id="471853.Bcav_0164"/>
<dbReference type="PANTHER" id="PTHR30290">
    <property type="entry name" value="PERIPLASMIC BINDING COMPONENT OF ABC TRANSPORTER"/>
    <property type="match status" value="1"/>
</dbReference>
<dbReference type="EMBL" id="CP001618">
    <property type="protein sequence ID" value="ACQ78429.1"/>
    <property type="molecule type" value="Genomic_DNA"/>
</dbReference>
<dbReference type="HOGENOM" id="CLU_017028_7_2_11"/>
<dbReference type="KEGG" id="bcv:Bcav_0164"/>
<evidence type="ECO:0000256" key="3">
    <source>
        <dbReference type="ARBA" id="ARBA00022448"/>
    </source>
</evidence>
<sequence>MEHHEPRETIVRHHPARRRSVAALAGAATLALAGCTAGGSQGGEPSGDDGEAPSGGTLTVSTSFVINSIDPGQVYEATGALAVHAMYDTLVTFEGSDVTTPVPLLAESWEANDDATEFTFTLRDDVTFSDGSELTAQDVAFSINRLHNLAGSPSVTVEGLSAAAPSDDVVVVTSETPNPNVPTILAMPAAGVLNSEEATANGATDAEDAATTDSATAFLDGASLGSGPYVLDSFDPASEIVLTANPEYWGDAPEFDRVVIQNTEAQNQKLAIERADGAMIALDLSGRLLDGLAEGLQTSASQDTFYFVTLHQDPAVSEVTSNPEFVQALRASIDYAGLAALFGEDARPAAGMVPTAFPGALSEDEVQVQDLDAAADHLAASGLTDPTVSLMFPAMTYRGVDLATIATKIQNDAAQAGITIELDPQPIAAFLDAQSAGNVAFRFSPQSLNYPVASSLVNNFAPGQPSAMRSGWSADLASPEMIAAGDAVTASIDPDEQVTAMQEWQRLLNAESPFITLAYNSGTVVATADLSGADYSPAGWQVDLRAVGRG</sequence>
<dbReference type="CDD" id="cd08512">
    <property type="entry name" value="PBP2_NikA_DppA_OppA_like_7"/>
    <property type="match status" value="1"/>
</dbReference>
<dbReference type="GO" id="GO:0015833">
    <property type="term" value="P:peptide transport"/>
    <property type="evidence" value="ECO:0007669"/>
    <property type="project" value="TreeGrafter"/>
</dbReference>
<feature type="compositionally biased region" description="Gly residues" evidence="5">
    <location>
        <begin position="36"/>
        <end position="45"/>
    </location>
</feature>
<comment type="similarity">
    <text evidence="2">Belongs to the bacterial solute-binding protein 5 family.</text>
</comment>